<dbReference type="Gene3D" id="1.10.530.10">
    <property type="match status" value="1"/>
</dbReference>
<reference evidence="1 2" key="1">
    <citation type="journal article" date="2022" name="IScience">
        <title>An ultrasensitive nanofiber-based assay for enzymatic hydrolysis and deep-sea microbial degradation of cellulose.</title>
        <authorList>
            <person name="Tsudome M."/>
            <person name="Tachioka M."/>
            <person name="Miyazaki M."/>
            <person name="Uchimura K."/>
            <person name="Tsuda M."/>
            <person name="Takaki Y."/>
            <person name="Deguchi S."/>
        </authorList>
    </citation>
    <scope>NUCLEOTIDE SEQUENCE [LARGE SCALE GENOMIC DNA]</scope>
    <source>
        <strain evidence="1 2">GE09</strain>
    </source>
</reference>
<proteinExistence type="predicted"/>
<evidence type="ECO:0000313" key="1">
    <source>
        <dbReference type="EMBL" id="BCD97765.1"/>
    </source>
</evidence>
<evidence type="ECO:0000313" key="2">
    <source>
        <dbReference type="Proteomes" id="UP001320119"/>
    </source>
</evidence>
<dbReference type="SUPFAM" id="SSF53955">
    <property type="entry name" value="Lysozyme-like"/>
    <property type="match status" value="1"/>
</dbReference>
<keyword evidence="2" id="KW-1185">Reference proteome</keyword>
<dbReference type="EMBL" id="AP023086">
    <property type="protein sequence ID" value="BCD97765.1"/>
    <property type="molecule type" value="Genomic_DNA"/>
</dbReference>
<accession>A0AAN1WHL8</accession>
<sequence length="180" mass="20428">MIKFFVIAILSASAYGEIPRAYGVVAEKYGVPVEVFYSVILQESGESRNGTYHPWPWTLNVAHKAYRYRSKAEAKAALIEFMNYENRIAVGLGQIYLPAHGHKFSDPTALLNPRVNLEYAAQILSSEFDVTSRNGRPNWWVAAGRYHHPSKEEYAAPYRALVFMKCREISAQCTMYGDIL</sequence>
<gene>
    <name evidence="1" type="ORF">MARGE09_P1966</name>
</gene>
<evidence type="ECO:0008006" key="3">
    <source>
        <dbReference type="Google" id="ProtNLM"/>
    </source>
</evidence>
<protein>
    <recommendedName>
        <fullName evidence="3">Transglycosylase SLT domain-containing protein</fullName>
    </recommendedName>
</protein>
<dbReference type="InterPro" id="IPR023346">
    <property type="entry name" value="Lysozyme-like_dom_sf"/>
</dbReference>
<dbReference type="Proteomes" id="UP001320119">
    <property type="component" value="Chromosome"/>
</dbReference>
<dbReference type="KEGG" id="marq:MARGE09_P1966"/>
<name>A0AAN1WHL8_9GAMM</name>
<dbReference type="AlphaFoldDB" id="A0AAN1WHL8"/>
<dbReference type="RefSeq" id="WP_236987245.1">
    <property type="nucleotide sequence ID" value="NZ_AP023086.1"/>
</dbReference>
<organism evidence="1 2">
    <name type="scientific">Marinagarivorans cellulosilyticus</name>
    <dbReference type="NCBI Taxonomy" id="2721545"/>
    <lineage>
        <taxon>Bacteria</taxon>
        <taxon>Pseudomonadati</taxon>
        <taxon>Pseudomonadota</taxon>
        <taxon>Gammaproteobacteria</taxon>
        <taxon>Cellvibrionales</taxon>
        <taxon>Cellvibrionaceae</taxon>
        <taxon>Marinagarivorans</taxon>
    </lineage>
</organism>